<evidence type="ECO:0000313" key="2">
    <source>
        <dbReference type="EMBL" id="OAA48675.1"/>
    </source>
</evidence>
<feature type="region of interest" description="Disordered" evidence="1">
    <location>
        <begin position="34"/>
        <end position="64"/>
    </location>
</feature>
<sequence length="234" mass="25764">MASGMYTSVWLAHPSPGQGATTPYSCYHGLEISKKKKKEKKKKKKEWKKKRRKVKSRAVVTDQKKKAGLEKMHQEAKLHSNVRSTKIGTCGTPYACWFAHYNFLAPSLPCFSCSRTSEHSNHHPVSDLMKRQAVRNKVTTTSLAYGVQSTRLEGLVMMLECLLGGLASYLPQQWHKLALGLSEEGPVVSISGPEAKLLLSIVVGAAFQGFGADEGTSPKQQQHQIAIAVTRVTA</sequence>
<protein>
    <submittedName>
        <fullName evidence="2">Uncharacterized protein</fullName>
    </submittedName>
</protein>
<feature type="compositionally biased region" description="Basic residues" evidence="1">
    <location>
        <begin position="34"/>
        <end position="56"/>
    </location>
</feature>
<keyword evidence="3" id="KW-1185">Reference proteome</keyword>
<accession>A0A167I517</accession>
<evidence type="ECO:0000313" key="3">
    <source>
        <dbReference type="Proteomes" id="UP000243498"/>
    </source>
</evidence>
<dbReference type="Proteomes" id="UP000243498">
    <property type="component" value="Unassembled WGS sequence"/>
</dbReference>
<dbReference type="AlphaFoldDB" id="A0A167I517"/>
<evidence type="ECO:0000256" key="1">
    <source>
        <dbReference type="SAM" id="MobiDB-lite"/>
    </source>
</evidence>
<reference evidence="2 3" key="1">
    <citation type="journal article" date="2016" name="Genome Biol. Evol.">
        <title>Divergent and convergent evolution of fungal pathogenicity.</title>
        <authorList>
            <person name="Shang Y."/>
            <person name="Xiao G."/>
            <person name="Zheng P."/>
            <person name="Cen K."/>
            <person name="Zhan S."/>
            <person name="Wang C."/>
        </authorList>
    </citation>
    <scope>NUCLEOTIDE SEQUENCE [LARGE SCALE GENOMIC DNA]</scope>
    <source>
        <strain evidence="2 3">RCEF 4871</strain>
    </source>
</reference>
<name>A0A167I517_METRR</name>
<gene>
    <name evidence="2" type="ORF">NOR_01925</name>
</gene>
<dbReference type="EMBL" id="AZHC01000004">
    <property type="protein sequence ID" value="OAA48675.1"/>
    <property type="molecule type" value="Genomic_DNA"/>
</dbReference>
<organism evidence="2 3">
    <name type="scientific">Metarhizium rileyi (strain RCEF 4871)</name>
    <name type="common">Nomuraea rileyi</name>
    <dbReference type="NCBI Taxonomy" id="1649241"/>
    <lineage>
        <taxon>Eukaryota</taxon>
        <taxon>Fungi</taxon>
        <taxon>Dikarya</taxon>
        <taxon>Ascomycota</taxon>
        <taxon>Pezizomycotina</taxon>
        <taxon>Sordariomycetes</taxon>
        <taxon>Hypocreomycetidae</taxon>
        <taxon>Hypocreales</taxon>
        <taxon>Clavicipitaceae</taxon>
        <taxon>Metarhizium</taxon>
    </lineage>
</organism>
<comment type="caution">
    <text evidence="2">The sequence shown here is derived from an EMBL/GenBank/DDBJ whole genome shotgun (WGS) entry which is preliminary data.</text>
</comment>
<proteinExistence type="predicted"/>